<evidence type="ECO:0000256" key="1">
    <source>
        <dbReference type="SAM" id="MobiDB-lite"/>
    </source>
</evidence>
<evidence type="ECO:0000256" key="2">
    <source>
        <dbReference type="SAM" id="Phobius"/>
    </source>
</evidence>
<feature type="compositionally biased region" description="Low complexity" evidence="1">
    <location>
        <begin position="82"/>
        <end position="91"/>
    </location>
</feature>
<dbReference type="OrthoDB" id="10016065at2"/>
<proteinExistence type="predicted"/>
<comment type="caution">
    <text evidence="3">The sequence shown here is derived from an EMBL/GenBank/DDBJ whole genome shotgun (WGS) entry which is preliminary data.</text>
</comment>
<keyword evidence="2" id="KW-0472">Membrane</keyword>
<feature type="compositionally biased region" description="Low complexity" evidence="1">
    <location>
        <begin position="36"/>
        <end position="47"/>
    </location>
</feature>
<keyword evidence="2" id="KW-1133">Transmembrane helix</keyword>
<feature type="region of interest" description="Disordered" evidence="1">
    <location>
        <begin position="175"/>
        <end position="204"/>
    </location>
</feature>
<feature type="compositionally biased region" description="Low complexity" evidence="1">
    <location>
        <begin position="114"/>
        <end position="161"/>
    </location>
</feature>
<dbReference type="AlphaFoldDB" id="A0A3R8LM83"/>
<dbReference type="Proteomes" id="UP000270261">
    <property type="component" value="Unassembled WGS sequence"/>
</dbReference>
<gene>
    <name evidence="3" type="ORF">EHV23_11130</name>
</gene>
<feature type="compositionally biased region" description="Basic and acidic residues" evidence="1">
    <location>
        <begin position="175"/>
        <end position="196"/>
    </location>
</feature>
<organism evidence="3 4">
    <name type="scientific">Lautropia dentalis</name>
    <dbReference type="NCBI Taxonomy" id="2490857"/>
    <lineage>
        <taxon>Bacteria</taxon>
        <taxon>Pseudomonadati</taxon>
        <taxon>Pseudomonadota</taxon>
        <taxon>Betaproteobacteria</taxon>
        <taxon>Burkholderiales</taxon>
        <taxon>Burkholderiaceae</taxon>
        <taxon>Lautropia</taxon>
    </lineage>
</organism>
<keyword evidence="2" id="KW-0812">Transmembrane</keyword>
<evidence type="ECO:0000313" key="3">
    <source>
        <dbReference type="EMBL" id="RRN43937.1"/>
    </source>
</evidence>
<dbReference type="RefSeq" id="WP_125096137.1">
    <property type="nucleotide sequence ID" value="NZ_RRUE01000002.1"/>
</dbReference>
<feature type="transmembrane region" description="Helical" evidence="2">
    <location>
        <begin position="265"/>
        <end position="285"/>
    </location>
</feature>
<dbReference type="EMBL" id="RRUE01000002">
    <property type="protein sequence ID" value="RRN43937.1"/>
    <property type="molecule type" value="Genomic_DNA"/>
</dbReference>
<keyword evidence="4" id="KW-1185">Reference proteome</keyword>
<feature type="region of interest" description="Disordered" evidence="1">
    <location>
        <begin position="27"/>
        <end position="161"/>
    </location>
</feature>
<accession>A0A3R8LM83</accession>
<protein>
    <submittedName>
        <fullName evidence="3">Uncharacterized protein</fullName>
    </submittedName>
</protein>
<feature type="region of interest" description="Disordered" evidence="1">
    <location>
        <begin position="1"/>
        <end position="20"/>
    </location>
</feature>
<name>A0A3R8LM83_9BURK</name>
<sequence>MNEDRLTPASMSAARETAEDIFARIQRRRGLPETLPGQAVGAPGGAPSRATRNGPVHSTPASQSARRDNQPDDREGIREAHTGTTSVTGTSGREHAEEQAMADLRAAMAQLRRATGAQSSGASTGSSPSFSASGSSFRSTSSASAGTSDTSSSAASHPEAAAADLARRMADLERQQQGEYRQDRGWRQAQADRFDTDTPSGMHDSAFRRASALQPSLLVDEDGVPIDEELLREEQASAFGSKPEAGAPADDTFPRSQTMRLLLRYPTAATALGLAMAIPAATLLLRNHTTRKALYKTGKLLAEQQVWKQIRHFTR</sequence>
<feature type="compositionally biased region" description="Basic and acidic residues" evidence="1">
    <location>
        <begin position="65"/>
        <end position="81"/>
    </location>
</feature>
<evidence type="ECO:0000313" key="4">
    <source>
        <dbReference type="Proteomes" id="UP000270261"/>
    </source>
</evidence>
<reference evidence="3 4" key="1">
    <citation type="submission" date="2018-11" db="EMBL/GenBank/DDBJ databases">
        <title>Genome sequencing of Lautropia sp. KCOM 2505 (= ChDC F240).</title>
        <authorList>
            <person name="Kook J.-K."/>
            <person name="Park S.-N."/>
            <person name="Lim Y.K."/>
        </authorList>
    </citation>
    <scope>NUCLEOTIDE SEQUENCE [LARGE SCALE GENOMIC DNA]</scope>
    <source>
        <strain evidence="3 4">KCOM 2505</strain>
    </source>
</reference>